<dbReference type="InterPro" id="IPR006674">
    <property type="entry name" value="HD_domain"/>
</dbReference>
<dbReference type="EMBL" id="BARS01011476">
    <property type="protein sequence ID" value="GAF90344.1"/>
    <property type="molecule type" value="Genomic_DNA"/>
</dbReference>
<name>X0TAW2_9ZZZZ</name>
<dbReference type="PROSITE" id="PS51831">
    <property type="entry name" value="HD"/>
    <property type="match status" value="1"/>
</dbReference>
<dbReference type="GO" id="GO:0031125">
    <property type="term" value="P:rRNA 3'-end processing"/>
    <property type="evidence" value="ECO:0007669"/>
    <property type="project" value="TreeGrafter"/>
</dbReference>
<dbReference type="CDD" id="cd00077">
    <property type="entry name" value="HDc"/>
    <property type="match status" value="1"/>
</dbReference>
<dbReference type="SUPFAM" id="SSF109604">
    <property type="entry name" value="HD-domain/PDEase-like"/>
    <property type="match status" value="1"/>
</dbReference>
<dbReference type="InterPro" id="IPR050798">
    <property type="entry name" value="YhaM_exoribonuc/phosphodiest"/>
</dbReference>
<dbReference type="InterPro" id="IPR003607">
    <property type="entry name" value="HD/PDEase_dom"/>
</dbReference>
<accession>X0TAW2</accession>
<feature type="non-terminal residue" evidence="3">
    <location>
        <position position="1"/>
    </location>
</feature>
<comment type="caution">
    <text evidence="3">The sequence shown here is derived from an EMBL/GenBank/DDBJ whole genome shotgun (WGS) entry which is preliminary data.</text>
</comment>
<protein>
    <recommendedName>
        <fullName evidence="2">HD domain-containing protein</fullName>
    </recommendedName>
</protein>
<dbReference type="SMART" id="SM00471">
    <property type="entry name" value="HDc"/>
    <property type="match status" value="1"/>
</dbReference>
<dbReference type="GO" id="GO:0016787">
    <property type="term" value="F:hydrolase activity"/>
    <property type="evidence" value="ECO:0007669"/>
    <property type="project" value="UniProtKB-KW"/>
</dbReference>
<reference evidence="3" key="1">
    <citation type="journal article" date="2014" name="Front. Microbiol.">
        <title>High frequency of phylogenetically diverse reductive dehalogenase-homologous genes in deep subseafloor sedimentary metagenomes.</title>
        <authorList>
            <person name="Kawai M."/>
            <person name="Futagami T."/>
            <person name="Toyoda A."/>
            <person name="Takaki Y."/>
            <person name="Nishi S."/>
            <person name="Hori S."/>
            <person name="Arai W."/>
            <person name="Tsubouchi T."/>
            <person name="Morono Y."/>
            <person name="Uchiyama I."/>
            <person name="Ito T."/>
            <person name="Fujiyama A."/>
            <person name="Inagaki F."/>
            <person name="Takami H."/>
        </authorList>
    </citation>
    <scope>NUCLEOTIDE SEQUENCE</scope>
    <source>
        <strain evidence="3">Expedition CK06-06</strain>
    </source>
</reference>
<feature type="domain" description="HD" evidence="2">
    <location>
        <begin position="71"/>
        <end position="199"/>
    </location>
</feature>
<dbReference type="AlphaFoldDB" id="X0TAW2"/>
<evidence type="ECO:0000313" key="3">
    <source>
        <dbReference type="EMBL" id="GAF90344.1"/>
    </source>
</evidence>
<evidence type="ECO:0000256" key="1">
    <source>
        <dbReference type="ARBA" id="ARBA00022801"/>
    </source>
</evidence>
<dbReference type="Pfam" id="PF01966">
    <property type="entry name" value="HD"/>
    <property type="match status" value="1"/>
</dbReference>
<keyword evidence="1" id="KW-0378">Hydrolase</keyword>
<gene>
    <name evidence="3" type="ORF">S01H1_20860</name>
</gene>
<dbReference type="PANTHER" id="PTHR37294">
    <property type="entry name" value="3'-5' EXORIBONUCLEASE YHAM"/>
    <property type="match status" value="1"/>
</dbReference>
<dbReference type="Gene3D" id="1.10.3210.10">
    <property type="entry name" value="Hypothetical protein af1432"/>
    <property type="match status" value="1"/>
</dbReference>
<organism evidence="3">
    <name type="scientific">marine sediment metagenome</name>
    <dbReference type="NCBI Taxonomy" id="412755"/>
    <lineage>
        <taxon>unclassified sequences</taxon>
        <taxon>metagenomes</taxon>
        <taxon>ecological metagenomes</taxon>
    </lineage>
</organism>
<dbReference type="PANTHER" id="PTHR37294:SF1">
    <property type="entry name" value="3'-5' EXORIBONUCLEASE YHAM"/>
    <property type="match status" value="1"/>
</dbReference>
<sequence>DRAAGFDPAMCQARSRFEPEAMLDELIATAREKIGDDALSALVIDLLEAGGDDLLSLPAATHNHHAFVGGFLEHVVSVTRSCVYLAEKYAEYYSDMEPPLSKDLVVAGAILHDIGKLRELEQQPQGAEYTASGHLIGHILQGRDMVREAALRHDLAPETLLRLEHVIVSHQRLPEWGSPKPPMTPEALIVHHADDLDAKLHMMAEALRDDTSEGAMTSSRNPLRLKLYRGEV</sequence>
<evidence type="ECO:0000259" key="2">
    <source>
        <dbReference type="PROSITE" id="PS51831"/>
    </source>
</evidence>
<proteinExistence type="predicted"/>